<evidence type="ECO:0000256" key="6">
    <source>
        <dbReference type="ARBA" id="ARBA00023136"/>
    </source>
</evidence>
<dbReference type="GO" id="GO:0022857">
    <property type="term" value="F:transmembrane transporter activity"/>
    <property type="evidence" value="ECO:0007669"/>
    <property type="project" value="InterPro"/>
</dbReference>
<feature type="transmembrane region" description="Helical" evidence="7">
    <location>
        <begin position="40"/>
        <end position="58"/>
    </location>
</feature>
<dbReference type="GeneID" id="42305763"/>
<feature type="transmembrane region" description="Helical" evidence="7">
    <location>
        <begin position="356"/>
        <end position="377"/>
    </location>
</feature>
<dbReference type="PATRIC" id="fig|47500.8.peg.2628"/>
<evidence type="ECO:0000256" key="3">
    <source>
        <dbReference type="ARBA" id="ARBA00022475"/>
    </source>
</evidence>
<feature type="transmembrane region" description="Helical" evidence="7">
    <location>
        <begin position="132"/>
        <end position="151"/>
    </location>
</feature>
<feature type="transmembrane region" description="Helical" evidence="7">
    <location>
        <begin position="237"/>
        <end position="259"/>
    </location>
</feature>
<dbReference type="PROSITE" id="PS50850">
    <property type="entry name" value="MFS"/>
    <property type="match status" value="1"/>
</dbReference>
<feature type="transmembrane region" description="Helical" evidence="7">
    <location>
        <begin position="295"/>
        <end position="316"/>
    </location>
</feature>
<dbReference type="InterPro" id="IPR020846">
    <property type="entry name" value="MFS_dom"/>
</dbReference>
<keyword evidence="6 7" id="KW-0472">Membrane</keyword>
<evidence type="ECO:0000256" key="7">
    <source>
        <dbReference type="SAM" id="Phobius"/>
    </source>
</evidence>
<reference evidence="10 12" key="2">
    <citation type="submission" date="2016-10" db="EMBL/GenBank/DDBJ databases">
        <authorList>
            <person name="de Groot N.N."/>
        </authorList>
    </citation>
    <scope>NUCLEOTIDE SEQUENCE [LARGE SCALE GENOMIC DNA]</scope>
    <source>
        <strain evidence="10 12">DSM 2895</strain>
    </source>
</reference>
<feature type="transmembrane region" description="Helical" evidence="7">
    <location>
        <begin position="271"/>
        <end position="289"/>
    </location>
</feature>
<evidence type="ECO:0000313" key="9">
    <source>
        <dbReference type="EMBL" id="KON95981.1"/>
    </source>
</evidence>
<feature type="transmembrane region" description="Helical" evidence="7">
    <location>
        <begin position="328"/>
        <end position="350"/>
    </location>
</feature>
<feature type="transmembrane region" description="Helical" evidence="7">
    <location>
        <begin position="209"/>
        <end position="231"/>
    </location>
</feature>
<evidence type="ECO:0000259" key="8">
    <source>
        <dbReference type="PROSITE" id="PS50850"/>
    </source>
</evidence>
<keyword evidence="2" id="KW-0813">Transport</keyword>
<dbReference type="CDD" id="cd17324">
    <property type="entry name" value="MFS_NepI_like"/>
    <property type="match status" value="1"/>
</dbReference>
<evidence type="ECO:0000256" key="1">
    <source>
        <dbReference type="ARBA" id="ARBA00004651"/>
    </source>
</evidence>
<keyword evidence="4 7" id="KW-0812">Transmembrane</keyword>
<dbReference type="GO" id="GO:0005886">
    <property type="term" value="C:plasma membrane"/>
    <property type="evidence" value="ECO:0007669"/>
    <property type="project" value="UniProtKB-SubCell"/>
</dbReference>
<evidence type="ECO:0000256" key="5">
    <source>
        <dbReference type="ARBA" id="ARBA00022989"/>
    </source>
</evidence>
<keyword evidence="5 7" id="KW-1133">Transmembrane helix</keyword>
<feature type="transmembrane region" description="Helical" evidence="7">
    <location>
        <begin position="157"/>
        <end position="177"/>
    </location>
</feature>
<evidence type="ECO:0000313" key="11">
    <source>
        <dbReference type="Proteomes" id="UP000037269"/>
    </source>
</evidence>
<evidence type="ECO:0000256" key="2">
    <source>
        <dbReference type="ARBA" id="ARBA00022448"/>
    </source>
</evidence>
<dbReference type="RefSeq" id="WP_043064483.1">
    <property type="nucleotide sequence ID" value="NZ_BJOA01000143.1"/>
</dbReference>
<dbReference type="Pfam" id="PF07690">
    <property type="entry name" value="MFS_1"/>
    <property type="match status" value="1"/>
</dbReference>
<evidence type="ECO:0000313" key="12">
    <source>
        <dbReference type="Proteomes" id="UP000182836"/>
    </source>
</evidence>
<dbReference type="EMBL" id="LGUG01000004">
    <property type="protein sequence ID" value="KON95981.1"/>
    <property type="molecule type" value="Genomic_DNA"/>
</dbReference>
<dbReference type="Proteomes" id="UP000037269">
    <property type="component" value="Unassembled WGS sequence"/>
</dbReference>
<keyword evidence="11" id="KW-1185">Reference proteome</keyword>
<dbReference type="Proteomes" id="UP000182836">
    <property type="component" value="Unassembled WGS sequence"/>
</dbReference>
<dbReference type="STRING" id="47500.AF333_11265"/>
<dbReference type="InterPro" id="IPR050189">
    <property type="entry name" value="MFS_Efflux_Transporters"/>
</dbReference>
<keyword evidence="3" id="KW-1003">Cell membrane</keyword>
<dbReference type="OrthoDB" id="212436at2"/>
<gene>
    <name evidence="9" type="ORF">AF333_11265</name>
    <name evidence="10" type="ORF">SAMN04487909_11379</name>
</gene>
<protein>
    <submittedName>
        <fullName evidence="9">MFS transporter</fullName>
    </submittedName>
    <submittedName>
        <fullName evidence="10">Multidrug resistance protein</fullName>
    </submittedName>
</protein>
<name>A0A0D1YHE9_ANEMI</name>
<sequence>MKKLLVLFFSVMFVIGTDTFLISPLLPLLQEEFHVSTDISGWMVSSYALGYALFALIAGPLSDQWNRKKVMFWGMVAFSVSTFLCGTAQSFWVMNIFRFAAGISAAFVTPQIWASIPILLPKEKILKGMGIATAGLSISQMLGLPIGSYLASAHWSIPFFCIASISLLLSFFILYFFPDTIPTQINREPVSFLKQYTNLLNNSTSQLAFLGYFVFQLGNFAAFSLLGTWLADQYHFTISQIGTVMLFLGLGNTIGSLWGSAIVQRLGKNHAMSTGIFLLITLYIVLPYAPSGTYIKINLMVIFAICGILFPIMMGSLQTLSQTSRGTIAALANTLMYTGTTLGAVLAGFLYGKTHFFILISLFTSLCYLIFVCLFKASGILRSSVK</sequence>
<dbReference type="PANTHER" id="PTHR43124:SF3">
    <property type="entry name" value="CHLORAMPHENICOL EFFLUX PUMP RV0191"/>
    <property type="match status" value="1"/>
</dbReference>
<dbReference type="InterPro" id="IPR036259">
    <property type="entry name" value="MFS_trans_sf"/>
</dbReference>
<dbReference type="SUPFAM" id="SSF103473">
    <property type="entry name" value="MFS general substrate transporter"/>
    <property type="match status" value="1"/>
</dbReference>
<proteinExistence type="predicted"/>
<dbReference type="PANTHER" id="PTHR43124">
    <property type="entry name" value="PURINE EFFLUX PUMP PBUE"/>
    <property type="match status" value="1"/>
</dbReference>
<dbReference type="AlphaFoldDB" id="A0A0D1YHE9"/>
<organism evidence="9 11">
    <name type="scientific">Aneurinibacillus migulanus</name>
    <name type="common">Bacillus migulanus</name>
    <dbReference type="NCBI Taxonomy" id="47500"/>
    <lineage>
        <taxon>Bacteria</taxon>
        <taxon>Bacillati</taxon>
        <taxon>Bacillota</taxon>
        <taxon>Bacilli</taxon>
        <taxon>Bacillales</taxon>
        <taxon>Paenibacillaceae</taxon>
        <taxon>Aneurinibacillus group</taxon>
        <taxon>Aneurinibacillus</taxon>
    </lineage>
</organism>
<dbReference type="Gene3D" id="1.20.1250.20">
    <property type="entry name" value="MFS general substrate transporter like domains"/>
    <property type="match status" value="1"/>
</dbReference>
<dbReference type="InterPro" id="IPR011701">
    <property type="entry name" value="MFS"/>
</dbReference>
<reference evidence="9 11" key="1">
    <citation type="submission" date="2015-07" db="EMBL/GenBank/DDBJ databases">
        <title>Fjat-14205 dsm 2895.</title>
        <authorList>
            <person name="Liu B."/>
            <person name="Wang J."/>
            <person name="Zhu Y."/>
            <person name="Liu G."/>
            <person name="Chen Q."/>
            <person name="Chen Z."/>
            <person name="Lan J."/>
            <person name="Che J."/>
            <person name="Ge C."/>
            <person name="Shi H."/>
            <person name="Pan Z."/>
            <person name="Liu X."/>
        </authorList>
    </citation>
    <scope>NUCLEOTIDE SEQUENCE [LARGE SCALE GENOMIC DNA]</scope>
    <source>
        <strain evidence="9 11">DSM 2895</strain>
    </source>
</reference>
<comment type="subcellular location">
    <subcellularLocation>
        <location evidence="1">Cell membrane</location>
        <topology evidence="1">Multi-pass membrane protein</topology>
    </subcellularLocation>
</comment>
<feature type="domain" description="Major facilitator superfamily (MFS) profile" evidence="8">
    <location>
        <begin position="4"/>
        <end position="379"/>
    </location>
</feature>
<evidence type="ECO:0000313" key="10">
    <source>
        <dbReference type="EMBL" id="SDJ18770.1"/>
    </source>
</evidence>
<feature type="transmembrane region" description="Helical" evidence="7">
    <location>
        <begin position="99"/>
        <end position="120"/>
    </location>
</feature>
<evidence type="ECO:0000256" key="4">
    <source>
        <dbReference type="ARBA" id="ARBA00022692"/>
    </source>
</evidence>
<feature type="transmembrane region" description="Helical" evidence="7">
    <location>
        <begin position="70"/>
        <end position="93"/>
    </location>
</feature>
<dbReference type="EMBL" id="FNED01000013">
    <property type="protein sequence ID" value="SDJ18770.1"/>
    <property type="molecule type" value="Genomic_DNA"/>
</dbReference>
<accession>A0A0D1YHE9</accession>